<evidence type="ECO:0000313" key="3">
    <source>
        <dbReference type="Proteomes" id="UP000299102"/>
    </source>
</evidence>
<accession>A0A4C1X2E8</accession>
<comment type="caution">
    <text evidence="2">The sequence shown here is derived from an EMBL/GenBank/DDBJ whole genome shotgun (WGS) entry which is preliminary data.</text>
</comment>
<feature type="region of interest" description="Disordered" evidence="1">
    <location>
        <begin position="189"/>
        <end position="215"/>
    </location>
</feature>
<sequence>MLEMPGTRHHSANSNILYHTPTTISINKPVDEAASAPPYRFAASLSPTRTGAAYRSINYISRASFLIYRYVTGSTNRPWGSTSGPRRALSTRAFAAIATDRKSSTEALVAVSSGARNHLGIKTLLHKKRLYRHRDKILFPPSASGTCGSEVRPGAVSFPLVPHYFLNKNEIFPAAAAAAASASITRLEAARGHPRPRRSRPLQRADNVGVILPFQ</sequence>
<evidence type="ECO:0000313" key="2">
    <source>
        <dbReference type="EMBL" id="GBP56497.1"/>
    </source>
</evidence>
<evidence type="ECO:0000256" key="1">
    <source>
        <dbReference type="SAM" id="MobiDB-lite"/>
    </source>
</evidence>
<feature type="compositionally biased region" description="Basic residues" evidence="1">
    <location>
        <begin position="192"/>
        <end position="201"/>
    </location>
</feature>
<dbReference type="Proteomes" id="UP000299102">
    <property type="component" value="Unassembled WGS sequence"/>
</dbReference>
<gene>
    <name evidence="2" type="ORF">EVAR_42689_1</name>
</gene>
<organism evidence="2 3">
    <name type="scientific">Eumeta variegata</name>
    <name type="common">Bagworm moth</name>
    <name type="synonym">Eumeta japonica</name>
    <dbReference type="NCBI Taxonomy" id="151549"/>
    <lineage>
        <taxon>Eukaryota</taxon>
        <taxon>Metazoa</taxon>
        <taxon>Ecdysozoa</taxon>
        <taxon>Arthropoda</taxon>
        <taxon>Hexapoda</taxon>
        <taxon>Insecta</taxon>
        <taxon>Pterygota</taxon>
        <taxon>Neoptera</taxon>
        <taxon>Endopterygota</taxon>
        <taxon>Lepidoptera</taxon>
        <taxon>Glossata</taxon>
        <taxon>Ditrysia</taxon>
        <taxon>Tineoidea</taxon>
        <taxon>Psychidae</taxon>
        <taxon>Oiketicinae</taxon>
        <taxon>Eumeta</taxon>
    </lineage>
</organism>
<proteinExistence type="predicted"/>
<keyword evidence="3" id="KW-1185">Reference proteome</keyword>
<protein>
    <submittedName>
        <fullName evidence="2">Uncharacterized protein</fullName>
    </submittedName>
</protein>
<reference evidence="2 3" key="1">
    <citation type="journal article" date="2019" name="Commun. Biol.">
        <title>The bagworm genome reveals a unique fibroin gene that provides high tensile strength.</title>
        <authorList>
            <person name="Kono N."/>
            <person name="Nakamura H."/>
            <person name="Ohtoshi R."/>
            <person name="Tomita M."/>
            <person name="Numata K."/>
            <person name="Arakawa K."/>
        </authorList>
    </citation>
    <scope>NUCLEOTIDE SEQUENCE [LARGE SCALE GENOMIC DNA]</scope>
</reference>
<name>A0A4C1X2E8_EUMVA</name>
<dbReference type="AlphaFoldDB" id="A0A4C1X2E8"/>
<dbReference type="EMBL" id="BGZK01000694">
    <property type="protein sequence ID" value="GBP56497.1"/>
    <property type="molecule type" value="Genomic_DNA"/>
</dbReference>